<evidence type="ECO:0000313" key="2">
    <source>
        <dbReference type="EMBL" id="ALY09725.1"/>
    </source>
</evidence>
<proteinExistence type="predicted"/>
<organism evidence="2 3">
    <name type="scientific">Arthrobacter phage Martha</name>
    <dbReference type="NCBI Taxonomy" id="1772307"/>
    <lineage>
        <taxon>Viruses</taxon>
        <taxon>Duplodnaviria</taxon>
        <taxon>Heunggongvirae</taxon>
        <taxon>Uroviricota</taxon>
        <taxon>Caudoviricetes</taxon>
        <taxon>Berryhillviridae</taxon>
        <taxon>Marthavirus</taxon>
        <taxon>Marthavirus martha</taxon>
    </lineage>
</organism>
<dbReference type="KEGG" id="vg:40077551"/>
<gene>
    <name evidence="2" type="primary">72</name>
    <name evidence="2" type="ORF">MARTHA_72</name>
</gene>
<feature type="compositionally biased region" description="Basic and acidic residues" evidence="1">
    <location>
        <begin position="30"/>
        <end position="40"/>
    </location>
</feature>
<evidence type="ECO:0000256" key="1">
    <source>
        <dbReference type="SAM" id="MobiDB-lite"/>
    </source>
</evidence>
<dbReference type="Proteomes" id="UP000226425">
    <property type="component" value="Segment"/>
</dbReference>
<reference evidence="2 3" key="1">
    <citation type="submission" date="2015-11" db="EMBL/GenBank/DDBJ databases">
        <authorList>
            <person name="Lee I.Y."/>
            <person name="Guerrero C.A."/>
            <person name="Bowman C.A."/>
            <person name="Russell D.A."/>
            <person name="Pope W.H."/>
            <person name="Jacobs-Sera D."/>
            <person name="Hendrix R.W."/>
            <person name="Hatfull G.F."/>
        </authorList>
    </citation>
    <scope>NUCLEOTIDE SEQUENCE [LARGE SCALE GENOMIC DNA]</scope>
</reference>
<dbReference type="OrthoDB" id="22563at10239"/>
<evidence type="ECO:0000313" key="3">
    <source>
        <dbReference type="Proteomes" id="UP000226425"/>
    </source>
</evidence>
<protein>
    <submittedName>
        <fullName evidence="2">AlpA-like DNA binding protein</fullName>
    </submittedName>
</protein>
<dbReference type="EMBL" id="KU160656">
    <property type="protein sequence ID" value="ALY09725.1"/>
    <property type="molecule type" value="Genomic_DNA"/>
</dbReference>
<dbReference type="RefSeq" id="YP_009601705.1">
    <property type="nucleotide sequence ID" value="NC_041932.1"/>
</dbReference>
<keyword evidence="3" id="KW-1185">Reference proteome</keyword>
<sequence>MATTTKLLDYKALAEKLGVTVGTVRTYNERARSHRERAAETGDNSHILQGDLPEPDGRFGQSPYWNEKTIDKWIKDRPGQDHSNRRDTVSKKTLARRAEAREYLKNQSGS</sequence>
<name>A0A0U4B4P7_9CAUD</name>
<dbReference type="GeneID" id="40077551"/>
<feature type="compositionally biased region" description="Basic and acidic residues" evidence="1">
    <location>
        <begin position="68"/>
        <end position="104"/>
    </location>
</feature>
<feature type="region of interest" description="Disordered" evidence="1">
    <location>
        <begin position="30"/>
        <end position="110"/>
    </location>
</feature>
<accession>A0A0U4B4P7</accession>